<reference evidence="6" key="1">
    <citation type="submission" date="2017-02" db="EMBL/GenBank/DDBJ databases">
        <authorList>
            <person name="Varghese N."/>
            <person name="Submissions S."/>
        </authorList>
    </citation>
    <scope>NUCLEOTIDE SEQUENCE [LARGE SCALE GENOMIC DNA]</scope>
    <source>
        <strain evidence="6">ATCC 27094</strain>
    </source>
</reference>
<dbReference type="Gene3D" id="1.10.10.10">
    <property type="entry name" value="Winged helix-like DNA-binding domain superfamily/Winged helix DNA-binding domain"/>
    <property type="match status" value="1"/>
</dbReference>
<dbReference type="EMBL" id="FUWJ01000017">
    <property type="protein sequence ID" value="SKA39181.1"/>
    <property type="molecule type" value="Genomic_DNA"/>
</dbReference>
<dbReference type="Proteomes" id="UP000190092">
    <property type="component" value="Unassembled WGS sequence"/>
</dbReference>
<accession>A0A1T4TFW8</accession>
<dbReference type="InterPro" id="IPR002577">
    <property type="entry name" value="HTH_HxlR"/>
</dbReference>
<evidence type="ECO:0000259" key="4">
    <source>
        <dbReference type="PROSITE" id="PS51118"/>
    </source>
</evidence>
<dbReference type="PANTHER" id="PTHR33204">
    <property type="entry name" value="TRANSCRIPTIONAL REGULATOR, MARR FAMILY"/>
    <property type="match status" value="1"/>
</dbReference>
<keyword evidence="2" id="KW-0238">DNA-binding</keyword>
<keyword evidence="3" id="KW-0804">Transcription</keyword>
<keyword evidence="1" id="KW-0805">Transcription regulation</keyword>
<dbReference type="InterPro" id="IPR036388">
    <property type="entry name" value="WH-like_DNA-bd_sf"/>
</dbReference>
<sequence>MIANSSPDHGKESGAVCPMDYILRMLMGPWTTYIVYNLRTFGPQRFGELKRRVGGISAKMLTERLRTLEGAGLVRRDYEATIPPKVTYSLTKRAHELDEALDKLAQVAIRWQAEDAAARTLKAAE</sequence>
<evidence type="ECO:0000256" key="3">
    <source>
        <dbReference type="ARBA" id="ARBA00023163"/>
    </source>
</evidence>
<dbReference type="STRING" id="225324.SAMN02745126_06160"/>
<dbReference type="SUPFAM" id="SSF46785">
    <property type="entry name" value="Winged helix' DNA-binding domain"/>
    <property type="match status" value="1"/>
</dbReference>
<evidence type="ECO:0000313" key="6">
    <source>
        <dbReference type="Proteomes" id="UP000190092"/>
    </source>
</evidence>
<feature type="domain" description="HTH hxlR-type" evidence="4">
    <location>
        <begin position="17"/>
        <end position="116"/>
    </location>
</feature>
<proteinExistence type="predicted"/>
<dbReference type="PANTHER" id="PTHR33204:SF37">
    <property type="entry name" value="HTH-TYPE TRANSCRIPTIONAL REGULATOR YODB"/>
    <property type="match status" value="1"/>
</dbReference>
<evidence type="ECO:0000313" key="5">
    <source>
        <dbReference type="EMBL" id="SKA39181.1"/>
    </source>
</evidence>
<keyword evidence="6" id="KW-1185">Reference proteome</keyword>
<gene>
    <name evidence="5" type="ORF">SAMN02745126_06160</name>
</gene>
<evidence type="ECO:0000256" key="1">
    <source>
        <dbReference type="ARBA" id="ARBA00023015"/>
    </source>
</evidence>
<evidence type="ECO:0000256" key="2">
    <source>
        <dbReference type="ARBA" id="ARBA00023125"/>
    </source>
</evidence>
<dbReference type="RefSeq" id="WP_218191390.1">
    <property type="nucleotide sequence ID" value="NZ_FUWJ01000017.1"/>
</dbReference>
<protein>
    <submittedName>
        <fullName evidence="5">Transcriptional regulator, HxlR family</fullName>
    </submittedName>
</protein>
<dbReference type="Pfam" id="PF01638">
    <property type="entry name" value="HxlR"/>
    <property type="match status" value="1"/>
</dbReference>
<organism evidence="5 6">
    <name type="scientific">Enhydrobacter aerosaccus</name>
    <dbReference type="NCBI Taxonomy" id="225324"/>
    <lineage>
        <taxon>Bacteria</taxon>
        <taxon>Pseudomonadati</taxon>
        <taxon>Pseudomonadota</taxon>
        <taxon>Alphaproteobacteria</taxon>
        <taxon>Hyphomicrobiales</taxon>
        <taxon>Enhydrobacter</taxon>
    </lineage>
</organism>
<dbReference type="GO" id="GO:0003677">
    <property type="term" value="F:DNA binding"/>
    <property type="evidence" value="ECO:0007669"/>
    <property type="project" value="UniProtKB-KW"/>
</dbReference>
<dbReference type="PROSITE" id="PS51118">
    <property type="entry name" value="HTH_HXLR"/>
    <property type="match status" value="1"/>
</dbReference>
<dbReference type="AlphaFoldDB" id="A0A1T4TFW8"/>
<dbReference type="InterPro" id="IPR036390">
    <property type="entry name" value="WH_DNA-bd_sf"/>
</dbReference>
<name>A0A1T4TFW8_9HYPH</name>